<dbReference type="PANTHER" id="PTHR14381:SF1">
    <property type="entry name" value="F-BOX_WD REPEAT-CONTAINING PROTEIN 4"/>
    <property type="match status" value="1"/>
</dbReference>
<dbReference type="PROSITE" id="PS50181">
    <property type="entry name" value="FBOX"/>
    <property type="match status" value="1"/>
</dbReference>
<sequence>MTSVSNNLLTLPVDILILIFKKLQSDDLGRIMQTCKTLNNLVQNSNAIWRSLPRNRLMLRDKADSRKFNNLSWYERCRASYNWCNGYFKQKPLVHFYSKYMPWLDFHNSEALLVSVGSEIHCYLPSKKGLQLSKKRAWKLEIPKINRHDIRTNDISRFVVKNDFIICGNRDGCVTVCRKNNIQSRPRIECHIRDCHYKGAAEVSAVEAIDNRGQLVIVSVSSDASNLCLCSWRSDEDSDIITIPDQDSKNVVNIYHGHVGAKCIALNKAQDKLAIGPDGNCRPLLLDVNNAQFLMDADDTKMMTNVIRDIQWHDENSIIFVNHKGFLQMIDIRSHDVIYNGFDPFLSSLYCLKTDGKHGIVVGSSEYSRCTLYDLRSRPHVQMYFTQCYSSPVYCLDFDSTKLITAVDRGIGILNFDVDPSTERQKDYSHKFFP</sequence>
<dbReference type="Gene3D" id="1.20.1280.50">
    <property type="match status" value="1"/>
</dbReference>
<evidence type="ECO:0000259" key="1">
    <source>
        <dbReference type="PROSITE" id="PS50181"/>
    </source>
</evidence>
<name>A0A9P0BT88_CHRIL</name>
<dbReference type="InterPro" id="IPR001810">
    <property type="entry name" value="F-box_dom"/>
</dbReference>
<dbReference type="InterPro" id="IPR036047">
    <property type="entry name" value="F-box-like_dom_sf"/>
</dbReference>
<dbReference type="InterPro" id="IPR052301">
    <property type="entry name" value="SCF_F-box/WD-repeat"/>
</dbReference>
<accession>A0A9P0BT88</accession>
<dbReference type="GO" id="GO:0031146">
    <property type="term" value="P:SCF-dependent proteasomal ubiquitin-dependent protein catabolic process"/>
    <property type="evidence" value="ECO:0007669"/>
    <property type="project" value="TreeGrafter"/>
</dbReference>
<gene>
    <name evidence="2" type="ORF">CINC_LOCUS7121</name>
</gene>
<dbReference type="EMBL" id="LR824025">
    <property type="protein sequence ID" value="CAH0596329.1"/>
    <property type="molecule type" value="Genomic_DNA"/>
</dbReference>
<dbReference type="GO" id="GO:0019005">
    <property type="term" value="C:SCF ubiquitin ligase complex"/>
    <property type="evidence" value="ECO:0007669"/>
    <property type="project" value="TreeGrafter"/>
</dbReference>
<dbReference type="SUPFAM" id="SSF81383">
    <property type="entry name" value="F-box domain"/>
    <property type="match status" value="1"/>
</dbReference>
<keyword evidence="3" id="KW-1185">Reference proteome</keyword>
<dbReference type="AlphaFoldDB" id="A0A9P0BT88"/>
<dbReference type="SUPFAM" id="SSF50998">
    <property type="entry name" value="Quinoprotein alcohol dehydrogenase-like"/>
    <property type="match status" value="1"/>
</dbReference>
<evidence type="ECO:0000313" key="2">
    <source>
        <dbReference type="EMBL" id="CAH0596329.1"/>
    </source>
</evidence>
<organism evidence="2 3">
    <name type="scientific">Chrysodeixis includens</name>
    <name type="common">Soybean looper</name>
    <name type="synonym">Pseudoplusia includens</name>
    <dbReference type="NCBI Taxonomy" id="689277"/>
    <lineage>
        <taxon>Eukaryota</taxon>
        <taxon>Metazoa</taxon>
        <taxon>Ecdysozoa</taxon>
        <taxon>Arthropoda</taxon>
        <taxon>Hexapoda</taxon>
        <taxon>Insecta</taxon>
        <taxon>Pterygota</taxon>
        <taxon>Neoptera</taxon>
        <taxon>Endopterygota</taxon>
        <taxon>Lepidoptera</taxon>
        <taxon>Glossata</taxon>
        <taxon>Ditrysia</taxon>
        <taxon>Noctuoidea</taxon>
        <taxon>Noctuidae</taxon>
        <taxon>Plusiinae</taxon>
        <taxon>Chrysodeixis</taxon>
    </lineage>
</organism>
<dbReference type="Gene3D" id="2.130.10.10">
    <property type="entry name" value="YVTN repeat-like/Quinoprotein amine dehydrogenase"/>
    <property type="match status" value="1"/>
</dbReference>
<dbReference type="OrthoDB" id="435188at2759"/>
<feature type="domain" description="F-box" evidence="1">
    <location>
        <begin position="5"/>
        <end position="52"/>
    </location>
</feature>
<dbReference type="InterPro" id="IPR011047">
    <property type="entry name" value="Quinoprotein_ADH-like_sf"/>
</dbReference>
<protein>
    <recommendedName>
        <fullName evidence="1">F-box domain-containing protein</fullName>
    </recommendedName>
</protein>
<dbReference type="Proteomes" id="UP001154114">
    <property type="component" value="Chromosome 22"/>
</dbReference>
<dbReference type="SMART" id="SM00256">
    <property type="entry name" value="FBOX"/>
    <property type="match status" value="1"/>
</dbReference>
<dbReference type="InterPro" id="IPR015943">
    <property type="entry name" value="WD40/YVTN_repeat-like_dom_sf"/>
</dbReference>
<proteinExistence type="predicted"/>
<evidence type="ECO:0000313" key="3">
    <source>
        <dbReference type="Proteomes" id="UP001154114"/>
    </source>
</evidence>
<dbReference type="Pfam" id="PF12937">
    <property type="entry name" value="F-box-like"/>
    <property type="match status" value="1"/>
</dbReference>
<reference evidence="2" key="1">
    <citation type="submission" date="2021-12" db="EMBL/GenBank/DDBJ databases">
        <authorList>
            <person name="King R."/>
        </authorList>
    </citation>
    <scope>NUCLEOTIDE SEQUENCE</scope>
</reference>
<dbReference type="PANTHER" id="PTHR14381">
    <property type="entry name" value="DACTYLIN"/>
    <property type="match status" value="1"/>
</dbReference>